<name>A0A6A5WY50_9PLEO</name>
<dbReference type="EMBL" id="ML977561">
    <property type="protein sequence ID" value="KAF2006058.1"/>
    <property type="molecule type" value="Genomic_DNA"/>
</dbReference>
<dbReference type="OrthoDB" id="3775188at2759"/>
<dbReference type="Proteomes" id="UP000799779">
    <property type="component" value="Unassembled WGS sequence"/>
</dbReference>
<sequence>MKLLGRALVFMPLTTTASALVTKREIYGPALHTTYGTPSEVSSWTLATLAHSLRTISNNTNQLTYLCTNFNTLVSRYVSAFPPSPPSDDVTAFARKAICDASKAAVPSPEPQDVRGGALYAMRTYLSGIFTLTAMKGSWLNYTYYANMCWYLETSLLRGVWVPSPDTLEGTVDSESSFCAASGFYYAKGRGYSWYTDAEQPAAVARAGNFFVSKMLVRLVQLLIQKKEQVDWICENLGTEGIAKLGLDAGVLANEICGGERRVVDAAVAKKKVLEAQRELFTFQLMNGGNDPGRNETTDPEYEPVYPGYHKFLCDNLGNQTFGDFGLDGGWIVMEICRTVKGG</sequence>
<reference evidence="2" key="1">
    <citation type="journal article" date="2020" name="Stud. Mycol.">
        <title>101 Dothideomycetes genomes: a test case for predicting lifestyles and emergence of pathogens.</title>
        <authorList>
            <person name="Haridas S."/>
            <person name="Albert R."/>
            <person name="Binder M."/>
            <person name="Bloem J."/>
            <person name="Labutti K."/>
            <person name="Salamov A."/>
            <person name="Andreopoulos B."/>
            <person name="Baker S."/>
            <person name="Barry K."/>
            <person name="Bills G."/>
            <person name="Bluhm B."/>
            <person name="Cannon C."/>
            <person name="Castanera R."/>
            <person name="Culley D."/>
            <person name="Daum C."/>
            <person name="Ezra D."/>
            <person name="Gonzalez J."/>
            <person name="Henrissat B."/>
            <person name="Kuo A."/>
            <person name="Liang C."/>
            <person name="Lipzen A."/>
            <person name="Lutzoni F."/>
            <person name="Magnuson J."/>
            <person name="Mondo S."/>
            <person name="Nolan M."/>
            <person name="Ohm R."/>
            <person name="Pangilinan J."/>
            <person name="Park H.-J."/>
            <person name="Ramirez L."/>
            <person name="Alfaro M."/>
            <person name="Sun H."/>
            <person name="Tritt A."/>
            <person name="Yoshinaga Y."/>
            <person name="Zwiers L.-H."/>
            <person name="Turgeon B."/>
            <person name="Goodwin S."/>
            <person name="Spatafora J."/>
            <person name="Crous P."/>
            <person name="Grigoriev I."/>
        </authorList>
    </citation>
    <scope>NUCLEOTIDE SEQUENCE</scope>
    <source>
        <strain evidence="2">CBS 123094</strain>
    </source>
</reference>
<dbReference type="AlphaFoldDB" id="A0A6A5WY50"/>
<gene>
    <name evidence="2" type="ORF">P154DRAFT_606393</name>
</gene>
<feature type="chain" id="PRO_5025445057" description="Glycoside hydrolase family 76 protein" evidence="1">
    <location>
        <begin position="20"/>
        <end position="343"/>
    </location>
</feature>
<organism evidence="2 3">
    <name type="scientific">Amniculicola lignicola CBS 123094</name>
    <dbReference type="NCBI Taxonomy" id="1392246"/>
    <lineage>
        <taxon>Eukaryota</taxon>
        <taxon>Fungi</taxon>
        <taxon>Dikarya</taxon>
        <taxon>Ascomycota</taxon>
        <taxon>Pezizomycotina</taxon>
        <taxon>Dothideomycetes</taxon>
        <taxon>Pleosporomycetidae</taxon>
        <taxon>Pleosporales</taxon>
        <taxon>Amniculicolaceae</taxon>
        <taxon>Amniculicola</taxon>
    </lineage>
</organism>
<evidence type="ECO:0008006" key="4">
    <source>
        <dbReference type="Google" id="ProtNLM"/>
    </source>
</evidence>
<accession>A0A6A5WY50</accession>
<keyword evidence="1" id="KW-0732">Signal</keyword>
<feature type="signal peptide" evidence="1">
    <location>
        <begin position="1"/>
        <end position="19"/>
    </location>
</feature>
<keyword evidence="3" id="KW-1185">Reference proteome</keyword>
<protein>
    <recommendedName>
        <fullName evidence="4">Glycoside hydrolase family 76 protein</fullName>
    </recommendedName>
</protein>
<proteinExistence type="predicted"/>
<evidence type="ECO:0000313" key="3">
    <source>
        <dbReference type="Proteomes" id="UP000799779"/>
    </source>
</evidence>
<evidence type="ECO:0000256" key="1">
    <source>
        <dbReference type="SAM" id="SignalP"/>
    </source>
</evidence>
<evidence type="ECO:0000313" key="2">
    <source>
        <dbReference type="EMBL" id="KAF2006058.1"/>
    </source>
</evidence>